<feature type="region of interest" description="Disordered" evidence="1">
    <location>
        <begin position="118"/>
        <end position="148"/>
    </location>
</feature>
<evidence type="ECO:0000313" key="3">
    <source>
        <dbReference type="EMBL" id="GFY03111.1"/>
    </source>
</evidence>
<reference evidence="3" key="1">
    <citation type="submission" date="2020-08" db="EMBL/GenBank/DDBJ databases">
        <title>Multicomponent nature underlies the extraordinary mechanical properties of spider dragline silk.</title>
        <authorList>
            <person name="Kono N."/>
            <person name="Nakamura H."/>
            <person name="Mori M."/>
            <person name="Yoshida Y."/>
            <person name="Ohtoshi R."/>
            <person name="Malay A.D."/>
            <person name="Moran D.A.P."/>
            <person name="Tomita M."/>
            <person name="Numata K."/>
            <person name="Arakawa K."/>
        </authorList>
    </citation>
    <scope>NUCLEOTIDE SEQUENCE</scope>
</reference>
<dbReference type="EMBL" id="BMAU01021234">
    <property type="protein sequence ID" value="GFY03111.1"/>
    <property type="molecule type" value="Genomic_DNA"/>
</dbReference>
<sequence length="161" mass="18639">MWRSNQRAWVTQDLFKEWLFKVCALSIKDYLDTNDLPLKALLLLDNAPGHPKDIKDNLLTDFSADRDGGDQGDTPEIMDEILTTARDLELEVNEDDIEELIIGHEDELTTEELQEILKEEQQETQRNVSPSEQEEDERGPMPTSAVKDLLKKWEDVRAKWS</sequence>
<accession>A0A8X6S6Z2</accession>
<comment type="caution">
    <text evidence="3">The sequence shown here is derived from an EMBL/GenBank/DDBJ whole genome shotgun (WGS) entry which is preliminary data.</text>
</comment>
<proteinExistence type="predicted"/>
<keyword evidence="4" id="KW-1185">Reference proteome</keyword>
<dbReference type="GO" id="GO:0003676">
    <property type="term" value="F:nucleic acid binding"/>
    <property type="evidence" value="ECO:0007669"/>
    <property type="project" value="InterPro"/>
</dbReference>
<feature type="domain" description="DDE-1" evidence="2">
    <location>
        <begin position="2"/>
        <end position="53"/>
    </location>
</feature>
<evidence type="ECO:0000313" key="4">
    <source>
        <dbReference type="Proteomes" id="UP000887159"/>
    </source>
</evidence>
<dbReference type="Proteomes" id="UP000887159">
    <property type="component" value="Unassembled WGS sequence"/>
</dbReference>
<evidence type="ECO:0000256" key="1">
    <source>
        <dbReference type="SAM" id="MobiDB-lite"/>
    </source>
</evidence>
<dbReference type="AlphaFoldDB" id="A0A8X6S6Z2"/>
<protein>
    <recommendedName>
        <fullName evidence="2">DDE-1 domain-containing protein</fullName>
    </recommendedName>
</protein>
<name>A0A8X6S6Z2_TRICX</name>
<dbReference type="Pfam" id="PF03184">
    <property type="entry name" value="DDE_1"/>
    <property type="match status" value="1"/>
</dbReference>
<evidence type="ECO:0000259" key="2">
    <source>
        <dbReference type="Pfam" id="PF03184"/>
    </source>
</evidence>
<gene>
    <name evidence="3" type="primary">NCL1_47873</name>
    <name evidence="3" type="ORF">TNCV_981161</name>
</gene>
<dbReference type="InterPro" id="IPR004875">
    <property type="entry name" value="DDE_SF_endonuclease_dom"/>
</dbReference>
<organism evidence="3 4">
    <name type="scientific">Trichonephila clavipes</name>
    <name type="common">Golden silk orbweaver</name>
    <name type="synonym">Nephila clavipes</name>
    <dbReference type="NCBI Taxonomy" id="2585209"/>
    <lineage>
        <taxon>Eukaryota</taxon>
        <taxon>Metazoa</taxon>
        <taxon>Ecdysozoa</taxon>
        <taxon>Arthropoda</taxon>
        <taxon>Chelicerata</taxon>
        <taxon>Arachnida</taxon>
        <taxon>Araneae</taxon>
        <taxon>Araneomorphae</taxon>
        <taxon>Entelegynae</taxon>
        <taxon>Araneoidea</taxon>
        <taxon>Nephilidae</taxon>
        <taxon>Trichonephila</taxon>
    </lineage>
</organism>